<dbReference type="Gene3D" id="3.10.20.80">
    <property type="entry name" value="Translation initiation factor 3 (IF-3), N-terminal domain"/>
    <property type="match status" value="1"/>
</dbReference>
<evidence type="ECO:0000256" key="2">
    <source>
        <dbReference type="ARBA" id="ARBA00022540"/>
    </source>
</evidence>
<dbReference type="HAMAP" id="MF_00080">
    <property type="entry name" value="IF_3"/>
    <property type="match status" value="1"/>
</dbReference>
<comment type="subcellular location">
    <subcellularLocation>
        <location evidence="4 6">Cytoplasm</location>
    </subcellularLocation>
</comment>
<dbReference type="FunFam" id="3.10.20.80:FF:000001">
    <property type="entry name" value="Translation initiation factor IF-3"/>
    <property type="match status" value="1"/>
</dbReference>
<dbReference type="PROSITE" id="PS00938">
    <property type="entry name" value="IF3"/>
    <property type="match status" value="1"/>
</dbReference>
<evidence type="ECO:0000256" key="5">
    <source>
        <dbReference type="NCBIfam" id="TIGR00168"/>
    </source>
</evidence>
<dbReference type="InterPro" id="IPR019813">
    <property type="entry name" value="Translation_initiation_fac3_CS"/>
</dbReference>
<dbReference type="InterPro" id="IPR036787">
    <property type="entry name" value="T_IF-3_N_sf"/>
</dbReference>
<sequence length="176" mass="20521">MQIRKNFNTNRNDQYITAKEVRLIDQSGNMVGIVPTQDATRLAKEADLDLVVVAPDANPPVCKILDYSKYKYEARRKISEAKKKQKIIKIKEFKLKPNIDPHDYDIKLRNILKHLEEGHKIKVNMRFSGREMRLQLPIQKGKEIFNKLIKDTEDIVKLELPPKMDGNQLLMILITK</sequence>
<evidence type="ECO:0000313" key="10">
    <source>
        <dbReference type="Proteomes" id="UP000637906"/>
    </source>
</evidence>
<dbReference type="Pfam" id="PF00707">
    <property type="entry name" value="IF3_C"/>
    <property type="match status" value="1"/>
</dbReference>
<dbReference type="GO" id="GO:0032790">
    <property type="term" value="P:ribosome disassembly"/>
    <property type="evidence" value="ECO:0007669"/>
    <property type="project" value="TreeGrafter"/>
</dbReference>
<name>A0A8J3HPJ8_9RICK</name>
<dbReference type="InterPro" id="IPR019815">
    <property type="entry name" value="Translation_initiation_fac_3_C"/>
</dbReference>
<dbReference type="InterPro" id="IPR019814">
    <property type="entry name" value="Translation_initiation_fac_3_N"/>
</dbReference>
<evidence type="ECO:0000256" key="4">
    <source>
        <dbReference type="HAMAP-Rule" id="MF_00080"/>
    </source>
</evidence>
<dbReference type="InterPro" id="IPR001288">
    <property type="entry name" value="Translation_initiation_fac_3"/>
</dbReference>
<dbReference type="AlphaFoldDB" id="A0A8J3HPJ8"/>
<organism evidence="9 10">
    <name type="scientific">Candidatus Mesenet longicola</name>
    <dbReference type="NCBI Taxonomy" id="1892558"/>
    <lineage>
        <taxon>Bacteria</taxon>
        <taxon>Pseudomonadati</taxon>
        <taxon>Pseudomonadota</taxon>
        <taxon>Alphaproteobacteria</taxon>
        <taxon>Rickettsiales</taxon>
        <taxon>Anaplasmataceae</taxon>
        <taxon>Candidatus Mesenet</taxon>
    </lineage>
</organism>
<dbReference type="Gene3D" id="3.30.110.10">
    <property type="entry name" value="Translation initiation factor 3 (IF-3), C-terminal domain"/>
    <property type="match status" value="1"/>
</dbReference>
<evidence type="ECO:0000256" key="6">
    <source>
        <dbReference type="RuleBase" id="RU000646"/>
    </source>
</evidence>
<dbReference type="GO" id="GO:0005737">
    <property type="term" value="C:cytoplasm"/>
    <property type="evidence" value="ECO:0007669"/>
    <property type="project" value="UniProtKB-SubCell"/>
</dbReference>
<gene>
    <name evidence="4 9" type="primary">infC</name>
    <name evidence="9" type="ORF">sL5_04890</name>
</gene>
<protein>
    <recommendedName>
        <fullName evidence="4 5">Translation initiation factor IF-3</fullName>
    </recommendedName>
</protein>
<evidence type="ECO:0000259" key="8">
    <source>
        <dbReference type="Pfam" id="PF05198"/>
    </source>
</evidence>
<evidence type="ECO:0000313" key="9">
    <source>
        <dbReference type="EMBL" id="GHM59496.1"/>
    </source>
</evidence>
<keyword evidence="10" id="KW-1185">Reference proteome</keyword>
<dbReference type="Pfam" id="PF05198">
    <property type="entry name" value="IF3_N"/>
    <property type="match status" value="1"/>
</dbReference>
<evidence type="ECO:0000256" key="1">
    <source>
        <dbReference type="ARBA" id="ARBA00005439"/>
    </source>
</evidence>
<dbReference type="NCBIfam" id="TIGR00168">
    <property type="entry name" value="infC"/>
    <property type="match status" value="1"/>
</dbReference>
<dbReference type="GO" id="GO:0003743">
    <property type="term" value="F:translation initiation factor activity"/>
    <property type="evidence" value="ECO:0007669"/>
    <property type="project" value="UniProtKB-UniRule"/>
</dbReference>
<dbReference type="InterPro" id="IPR036788">
    <property type="entry name" value="T_IF-3_C_sf"/>
</dbReference>
<feature type="domain" description="Translation initiation factor 3 N-terminal" evidence="8">
    <location>
        <begin position="15"/>
        <end position="81"/>
    </location>
</feature>
<proteinExistence type="inferred from homology"/>
<dbReference type="GO" id="GO:0043022">
    <property type="term" value="F:ribosome binding"/>
    <property type="evidence" value="ECO:0007669"/>
    <property type="project" value="TreeGrafter"/>
</dbReference>
<comment type="function">
    <text evidence="4 6">IF-3 binds to the 30S ribosomal subunit and shifts the equilibrium between 70S ribosomes and their 50S and 30S subunits in favor of the free subunits, thus enhancing the availability of 30S subunits on which protein synthesis initiation begins.</text>
</comment>
<dbReference type="SUPFAM" id="SSF54364">
    <property type="entry name" value="Translation initiation factor IF3, N-terminal domain"/>
    <property type="match status" value="1"/>
</dbReference>
<comment type="similarity">
    <text evidence="1 4 6">Belongs to the IF-3 family.</text>
</comment>
<keyword evidence="2 4" id="KW-0396">Initiation factor</keyword>
<keyword evidence="3 4" id="KW-0648">Protein biosynthesis</keyword>
<comment type="subunit">
    <text evidence="4 6">Monomer.</text>
</comment>
<dbReference type="Proteomes" id="UP000637906">
    <property type="component" value="Unassembled WGS sequence"/>
</dbReference>
<feature type="domain" description="Translation initiation factor 3 C-terminal" evidence="7">
    <location>
        <begin position="88"/>
        <end position="174"/>
    </location>
</feature>
<evidence type="ECO:0000256" key="3">
    <source>
        <dbReference type="ARBA" id="ARBA00022917"/>
    </source>
</evidence>
<dbReference type="PANTHER" id="PTHR10938:SF0">
    <property type="entry name" value="TRANSLATION INITIATION FACTOR IF-3, MITOCHONDRIAL"/>
    <property type="match status" value="1"/>
</dbReference>
<evidence type="ECO:0000259" key="7">
    <source>
        <dbReference type="Pfam" id="PF00707"/>
    </source>
</evidence>
<keyword evidence="4" id="KW-0963">Cytoplasm</keyword>
<dbReference type="PANTHER" id="PTHR10938">
    <property type="entry name" value="TRANSLATION INITIATION FACTOR IF-3"/>
    <property type="match status" value="1"/>
</dbReference>
<accession>A0A8J3HPJ8</accession>
<dbReference type="EMBL" id="BNGU01000016">
    <property type="protein sequence ID" value="GHM59496.1"/>
    <property type="molecule type" value="Genomic_DNA"/>
</dbReference>
<dbReference type="SUPFAM" id="SSF55200">
    <property type="entry name" value="Translation initiation factor IF3, C-terminal domain"/>
    <property type="match status" value="1"/>
</dbReference>
<comment type="caution">
    <text evidence="9">The sequence shown here is derived from an EMBL/GenBank/DDBJ whole genome shotgun (WGS) entry which is preliminary data.</text>
</comment>
<reference evidence="9 10" key="1">
    <citation type="journal article" date="2021" name="Microb. Ecol.">
        <title>Candidatus Mesenet longicola: Novel Endosymbionts of Brontispa longissima that Induce Cytoplasmic Incompatibility.</title>
        <authorList>
            <person name="Takano S."/>
            <person name="Gotoh Y."/>
            <person name="Hayashi T."/>
        </authorList>
    </citation>
    <scope>NUCLEOTIDE SEQUENCE [LARGE SCALE GENOMIC DNA]</scope>
    <source>
        <strain evidence="9">L5</strain>
    </source>
</reference>